<reference evidence="2 3" key="1">
    <citation type="submission" date="2018-04" db="EMBL/GenBank/DDBJ databases">
        <authorList>
            <person name="Zhang X."/>
            <person name="Yuan J."/>
            <person name="Li F."/>
            <person name="Xiang J."/>
        </authorList>
    </citation>
    <scope>NUCLEOTIDE SEQUENCE [LARGE SCALE GENOMIC DNA]</scope>
    <source>
        <tissue evidence="2">Muscle</tissue>
    </source>
</reference>
<comment type="caution">
    <text evidence="2">The sequence shown here is derived from an EMBL/GenBank/DDBJ whole genome shotgun (WGS) entry which is preliminary data.</text>
</comment>
<feature type="region of interest" description="Disordered" evidence="1">
    <location>
        <begin position="248"/>
        <end position="292"/>
    </location>
</feature>
<accession>A0A3R7LUF6</accession>
<reference evidence="2 3" key="2">
    <citation type="submission" date="2019-01" db="EMBL/GenBank/DDBJ databases">
        <title>The decoding of complex shrimp genome reveals the adaptation for benthos swimmer, frequently molting mechanism and breeding impact on genome.</title>
        <authorList>
            <person name="Sun Y."/>
            <person name="Gao Y."/>
            <person name="Yu Y."/>
        </authorList>
    </citation>
    <scope>NUCLEOTIDE SEQUENCE [LARGE SCALE GENOMIC DNA]</scope>
    <source>
        <tissue evidence="2">Muscle</tissue>
    </source>
</reference>
<feature type="compositionally biased region" description="Polar residues" evidence="1">
    <location>
        <begin position="66"/>
        <end position="75"/>
    </location>
</feature>
<proteinExistence type="predicted"/>
<keyword evidence="3" id="KW-1185">Reference proteome</keyword>
<evidence type="ECO:0000256" key="1">
    <source>
        <dbReference type="SAM" id="MobiDB-lite"/>
    </source>
</evidence>
<protein>
    <submittedName>
        <fullName evidence="2">Uncharacterized protein</fullName>
    </submittedName>
</protein>
<evidence type="ECO:0000313" key="2">
    <source>
        <dbReference type="EMBL" id="ROT63292.1"/>
    </source>
</evidence>
<evidence type="ECO:0000313" key="3">
    <source>
        <dbReference type="Proteomes" id="UP000283509"/>
    </source>
</evidence>
<dbReference type="Proteomes" id="UP000283509">
    <property type="component" value="Unassembled WGS sequence"/>
</dbReference>
<sequence>MSERAVRNSNTATLLAISYPGLAWQLADHWLAPPPRAQTAALPTCLISPPLYERRPISKQKHANKLNKTPQMRQTSPRHETGNNSTKGRKRENESRNSPASTLASPIPGRGASDVTATRQRPADSLAEARAVALKGVLLGACLATGPPLPNLVHSEPFRYLVIAVQTRRHPLEDKAKPPYANDTHKDRFKRSNTKRVLPRIARPYRATPRLSLTTPHIFRLPEMAETPQAYGRGQFPLASQTPGLVRAAQASERTQQGASEARDAPRLALVPLAPAQSRRPHRATDPGPSCDGDLCEVHTPAPPPPPPVGVRLASPLLPDGVPERRPLLELGEGRHRGAYWNPRLRNQPRCFGLNYPPAFSAAPTPPSPLPHPAHHARP</sequence>
<feature type="compositionally biased region" description="Low complexity" evidence="1">
    <location>
        <begin position="267"/>
        <end position="276"/>
    </location>
</feature>
<name>A0A3R7LUF6_PENVA</name>
<gene>
    <name evidence="2" type="ORF">C7M84_018833</name>
</gene>
<feature type="region of interest" description="Disordered" evidence="1">
    <location>
        <begin position="359"/>
        <end position="379"/>
    </location>
</feature>
<feature type="region of interest" description="Disordered" evidence="1">
    <location>
        <begin position="53"/>
        <end position="122"/>
    </location>
</feature>
<dbReference type="AlphaFoldDB" id="A0A3R7LUF6"/>
<dbReference type="EMBL" id="QCYY01003455">
    <property type="protein sequence ID" value="ROT63292.1"/>
    <property type="molecule type" value="Genomic_DNA"/>
</dbReference>
<organism evidence="2 3">
    <name type="scientific">Penaeus vannamei</name>
    <name type="common">Whiteleg shrimp</name>
    <name type="synonym">Litopenaeus vannamei</name>
    <dbReference type="NCBI Taxonomy" id="6689"/>
    <lineage>
        <taxon>Eukaryota</taxon>
        <taxon>Metazoa</taxon>
        <taxon>Ecdysozoa</taxon>
        <taxon>Arthropoda</taxon>
        <taxon>Crustacea</taxon>
        <taxon>Multicrustacea</taxon>
        <taxon>Malacostraca</taxon>
        <taxon>Eumalacostraca</taxon>
        <taxon>Eucarida</taxon>
        <taxon>Decapoda</taxon>
        <taxon>Dendrobranchiata</taxon>
        <taxon>Penaeoidea</taxon>
        <taxon>Penaeidae</taxon>
        <taxon>Penaeus</taxon>
    </lineage>
</organism>